<dbReference type="OrthoDB" id="5150353at2"/>
<dbReference type="GO" id="GO:0016787">
    <property type="term" value="F:hydrolase activity"/>
    <property type="evidence" value="ECO:0007669"/>
    <property type="project" value="UniProtKB-KW"/>
</dbReference>
<dbReference type="Gene3D" id="2.180.10.10">
    <property type="entry name" value="RHS repeat-associated core"/>
    <property type="match status" value="1"/>
</dbReference>
<evidence type="ECO:0000256" key="2">
    <source>
        <dbReference type="ARBA" id="ARBA00022801"/>
    </source>
</evidence>
<feature type="region of interest" description="Disordered" evidence="3">
    <location>
        <begin position="576"/>
        <end position="595"/>
    </location>
</feature>
<dbReference type="AlphaFoldDB" id="A0A0M2HK72"/>
<dbReference type="InterPro" id="IPR050708">
    <property type="entry name" value="T6SS_VgrG/RHS"/>
</dbReference>
<keyword evidence="4" id="KW-1133">Transmembrane helix</keyword>
<evidence type="ECO:0000313" key="5">
    <source>
        <dbReference type="EMBL" id="KJL45257.1"/>
    </source>
</evidence>
<comment type="caution">
    <text evidence="5">The sequence shown here is derived from an EMBL/GenBank/DDBJ whole genome shotgun (WGS) entry which is preliminary data.</text>
</comment>
<dbReference type="PATRIC" id="fig|69370.6.peg.299"/>
<protein>
    <submittedName>
        <fullName evidence="5">Ribonuclease</fullName>
    </submittedName>
</protein>
<dbReference type="PANTHER" id="PTHR32305">
    <property type="match status" value="1"/>
</dbReference>
<dbReference type="InterPro" id="IPR006530">
    <property type="entry name" value="YD"/>
</dbReference>
<feature type="transmembrane region" description="Helical" evidence="4">
    <location>
        <begin position="639"/>
        <end position="661"/>
    </location>
</feature>
<dbReference type="InterPro" id="IPR022385">
    <property type="entry name" value="Rhs_assc_core"/>
</dbReference>
<dbReference type="GO" id="GO:0003723">
    <property type="term" value="F:RNA binding"/>
    <property type="evidence" value="ECO:0007669"/>
    <property type="project" value="InterPro"/>
</dbReference>
<keyword evidence="1" id="KW-0540">Nuclease</keyword>
<proteinExistence type="predicted"/>
<keyword evidence="4" id="KW-0472">Membrane</keyword>
<sequence length="835" mass="86038">MTDDDGNTWTWTFDQRGRQTATSDPDAGAKSYTYDDLARLLTTTDARGTTLGYTYDTLGRRTSERSGGTTGTVLASWTYDTLAKGQLTSTSRFDGGLEYKTAVTGYDNAYRPTGSKVTIPAGAPAFAATSYTTSTYYNPDGTVAATVVPAIGGLPAEDLYAGYDDHGRQTSLSGAAGYATGVVYTAAGELGQIVRPGTTWSALTFGYDPGTRQLASLEETTRRGGTVFTQEALRNYTRNAAGLITRVSTTADTHTADVQCFRYDGLQALTDAWTPSTGDCATGPTATLGGPAAYRAAYTVDPDTGNRTSATTWAGSTPTVSTYSYPAAGQARPHAVSQVTRTTGTGQPQVASYSYDATGGTTGRDGQTLTYDEAGRLGSVTAGSSTEKSLYTADGTLLMRWGGTDGASLFLGDTVVRNTAGVTTGIRSYTVAGITVAERVSGTGGALRWLSPDPVGTVGLQINVSTGAVTRRWMDPFGGTRGTAVTWSSMFGYLNAPTSSTGLTQLGARAYDSGLGKFVSVDPLLDVGEPRHANAYTYSYHSPISYADPTGLVAMMHDGGKAGKYKPKATTSFSKQSAPAAAGSGGGGAKPQPTQAVQWWNPTTWDKDAWINAGAIALGVVATVAIGACVVATAGICGVVGAGIGIAASVAASAAISVTAYHFSSGKKTAEGYIFAGALGGAAGLIPGAAAALKPLASAAVKPLAGFAAKQTASVADRAAASVAREASSSVSSVAQGTRQVLPSGPAIQKVWSTLNRVDEKAAPLPGFRGGRTFQNSQQKLPEGPGLTYKEWDVNPQVQGVNRGGERLVTGSDGSAYFTADHYDSFMLVRSGGWQ</sequence>
<evidence type="ECO:0000256" key="1">
    <source>
        <dbReference type="ARBA" id="ARBA00022722"/>
    </source>
</evidence>
<dbReference type="GO" id="GO:0004521">
    <property type="term" value="F:RNA endonuclease activity"/>
    <property type="evidence" value="ECO:0007669"/>
    <property type="project" value="InterPro"/>
</dbReference>
<feature type="transmembrane region" description="Helical" evidence="4">
    <location>
        <begin position="610"/>
        <end position="632"/>
    </location>
</feature>
<reference evidence="5 6" key="1">
    <citation type="submission" date="2015-02" db="EMBL/GenBank/DDBJ databases">
        <title>Draft genome sequences of ten Microbacterium spp. with emphasis on heavy metal contaminated environments.</title>
        <authorList>
            <person name="Corretto E."/>
        </authorList>
    </citation>
    <scope>NUCLEOTIDE SEQUENCE [LARGE SCALE GENOMIC DNA]</scope>
    <source>
        <strain evidence="5 6">DSM 8608</strain>
    </source>
</reference>
<keyword evidence="2" id="KW-0378">Hydrolase</keyword>
<dbReference type="NCBIfam" id="TIGR03696">
    <property type="entry name" value="Rhs_assc_core"/>
    <property type="match status" value="1"/>
</dbReference>
<name>A0A0M2HK72_MICTR</name>
<gene>
    <name evidence="5" type="ORF">RS82_00284</name>
</gene>
<accession>A0A0M2HK72</accession>
<keyword evidence="6" id="KW-1185">Reference proteome</keyword>
<dbReference type="NCBIfam" id="TIGR01643">
    <property type="entry name" value="YD_repeat_2x"/>
    <property type="match status" value="1"/>
</dbReference>
<dbReference type="Proteomes" id="UP000034098">
    <property type="component" value="Unassembled WGS sequence"/>
</dbReference>
<dbReference type="InterPro" id="IPR000026">
    <property type="entry name" value="N1-like"/>
</dbReference>
<evidence type="ECO:0000256" key="4">
    <source>
        <dbReference type="SAM" id="Phobius"/>
    </source>
</evidence>
<organism evidence="5 6">
    <name type="scientific">Microbacterium trichothecenolyticum</name>
    <name type="common">Aureobacterium trichothecenolyticum</name>
    <dbReference type="NCBI Taxonomy" id="69370"/>
    <lineage>
        <taxon>Bacteria</taxon>
        <taxon>Bacillati</taxon>
        <taxon>Actinomycetota</taxon>
        <taxon>Actinomycetes</taxon>
        <taxon>Micrococcales</taxon>
        <taxon>Microbacteriaceae</taxon>
        <taxon>Microbacterium</taxon>
    </lineage>
</organism>
<feature type="transmembrane region" description="Helical" evidence="4">
    <location>
        <begin position="673"/>
        <end position="693"/>
    </location>
</feature>
<dbReference type="Gene3D" id="3.10.450.30">
    <property type="entry name" value="Microbial ribonucleases"/>
    <property type="match status" value="1"/>
</dbReference>
<dbReference type="EMBL" id="JYJA01000019">
    <property type="protein sequence ID" value="KJL45257.1"/>
    <property type="molecule type" value="Genomic_DNA"/>
</dbReference>
<dbReference type="RefSeq" id="WP_052676638.1">
    <property type="nucleotide sequence ID" value="NZ_JYJA01000019.1"/>
</dbReference>
<evidence type="ECO:0000256" key="3">
    <source>
        <dbReference type="SAM" id="MobiDB-lite"/>
    </source>
</evidence>
<dbReference type="PANTHER" id="PTHR32305:SF17">
    <property type="entry name" value="TRNA NUCLEASE WAPA"/>
    <property type="match status" value="1"/>
</dbReference>
<evidence type="ECO:0000313" key="6">
    <source>
        <dbReference type="Proteomes" id="UP000034098"/>
    </source>
</evidence>
<dbReference type="SUPFAM" id="SSF53933">
    <property type="entry name" value="Microbial ribonucleases"/>
    <property type="match status" value="1"/>
</dbReference>
<dbReference type="Pfam" id="PF00545">
    <property type="entry name" value="Ribonuclease"/>
    <property type="match status" value="1"/>
</dbReference>
<keyword evidence="4" id="KW-0812">Transmembrane</keyword>
<dbReference type="InterPro" id="IPR016191">
    <property type="entry name" value="Ribonuclease/ribotoxin"/>
</dbReference>